<dbReference type="Proteomes" id="UP001501237">
    <property type="component" value="Unassembled WGS sequence"/>
</dbReference>
<sequence>MGRRVALALAGLALCAAGGLVVWFGFARGDDTVVTGDPGESSAWFWPVVIAVLTAVTIGGLAWLLTQGRGAALRRFVLMGGSRRMMTKAATAELAQEIIRLPGVRDVRIRLTGSHSRPRLVLSVFCEESADLGMLLGQIGEQSVGRFRSLVAMPELHAVLRFRLVYRETRVA</sequence>
<gene>
    <name evidence="2" type="ORF">GCM10010468_81080</name>
</gene>
<name>A0ABP6QP72_9ACTN</name>
<accession>A0ABP6QP72</accession>
<evidence type="ECO:0000313" key="2">
    <source>
        <dbReference type="EMBL" id="GAA3243094.1"/>
    </source>
</evidence>
<organism evidence="2 3">
    <name type="scientific">Actinocorallia longicatena</name>
    <dbReference type="NCBI Taxonomy" id="111803"/>
    <lineage>
        <taxon>Bacteria</taxon>
        <taxon>Bacillati</taxon>
        <taxon>Actinomycetota</taxon>
        <taxon>Actinomycetes</taxon>
        <taxon>Streptosporangiales</taxon>
        <taxon>Thermomonosporaceae</taxon>
        <taxon>Actinocorallia</taxon>
    </lineage>
</organism>
<comment type="caution">
    <text evidence="2">The sequence shown here is derived from an EMBL/GenBank/DDBJ whole genome shotgun (WGS) entry which is preliminary data.</text>
</comment>
<feature type="transmembrane region" description="Helical" evidence="1">
    <location>
        <begin position="45"/>
        <end position="65"/>
    </location>
</feature>
<evidence type="ECO:0008006" key="4">
    <source>
        <dbReference type="Google" id="ProtNLM"/>
    </source>
</evidence>
<proteinExistence type="predicted"/>
<keyword evidence="3" id="KW-1185">Reference proteome</keyword>
<evidence type="ECO:0000313" key="3">
    <source>
        <dbReference type="Proteomes" id="UP001501237"/>
    </source>
</evidence>
<dbReference type="RefSeq" id="WP_344840023.1">
    <property type="nucleotide sequence ID" value="NZ_BAAAUV010000055.1"/>
</dbReference>
<keyword evidence="1" id="KW-0472">Membrane</keyword>
<evidence type="ECO:0000256" key="1">
    <source>
        <dbReference type="SAM" id="Phobius"/>
    </source>
</evidence>
<keyword evidence="1" id="KW-1133">Transmembrane helix</keyword>
<dbReference type="EMBL" id="BAAAUV010000055">
    <property type="protein sequence ID" value="GAA3243094.1"/>
    <property type="molecule type" value="Genomic_DNA"/>
</dbReference>
<keyword evidence="1" id="KW-0812">Transmembrane</keyword>
<reference evidence="3" key="1">
    <citation type="journal article" date="2019" name="Int. J. Syst. Evol. Microbiol.">
        <title>The Global Catalogue of Microorganisms (GCM) 10K type strain sequencing project: providing services to taxonomists for standard genome sequencing and annotation.</title>
        <authorList>
            <consortium name="The Broad Institute Genomics Platform"/>
            <consortium name="The Broad Institute Genome Sequencing Center for Infectious Disease"/>
            <person name="Wu L."/>
            <person name="Ma J."/>
        </authorList>
    </citation>
    <scope>NUCLEOTIDE SEQUENCE [LARGE SCALE GENOMIC DNA]</scope>
    <source>
        <strain evidence="3">JCM 9377</strain>
    </source>
</reference>
<protein>
    <recommendedName>
        <fullName evidence="4">Alkaline shock response membrane anchor protein AmaP</fullName>
    </recommendedName>
</protein>